<name>A0AAD9MKL5_PROWI</name>
<feature type="compositionally biased region" description="Low complexity" evidence="1">
    <location>
        <begin position="25"/>
        <end position="37"/>
    </location>
</feature>
<feature type="region of interest" description="Disordered" evidence="1">
    <location>
        <begin position="267"/>
        <end position="317"/>
    </location>
</feature>
<organism evidence="2 3">
    <name type="scientific">Prototheca wickerhamii</name>
    <dbReference type="NCBI Taxonomy" id="3111"/>
    <lineage>
        <taxon>Eukaryota</taxon>
        <taxon>Viridiplantae</taxon>
        <taxon>Chlorophyta</taxon>
        <taxon>core chlorophytes</taxon>
        <taxon>Trebouxiophyceae</taxon>
        <taxon>Chlorellales</taxon>
        <taxon>Chlorellaceae</taxon>
        <taxon>Prototheca</taxon>
    </lineage>
</organism>
<comment type="caution">
    <text evidence="2">The sequence shown here is derived from an EMBL/GenBank/DDBJ whole genome shotgun (WGS) entry which is preliminary data.</text>
</comment>
<sequence length="737" mass="76944">MEVIGGSGLLAGRPALLQATGKESTPPTRSAAPAAMRAAPSPFAACSPFLGDDAQERETARRSSNVTFDPFMVRTSVDSIEGDQVAGEGLGAPPEPALADTVGSAEMASALLEALNAVPRPPVCGPFSLEEDVADRARSWTRGEARRPLGRRASDDRLAASRAASLNQRDRLDVPASVFEAKSLPVQAAEQAQKPNDSEPSRLPSFACMLTVEAEASTISEKGPGVADERLGGLPSRSLPILGWDGPPPSSPAWIDPDVHDTFGGHAFSPPAASTPTLAGRLSRTPSGMNILRRNSTGGTPESAPSPPDSSPRSPVLIGRALASPSDAVRALPAGSQPGAAAGDARCPSRRPACRCGTRFPRRCGARARPARPTASRTRRALAHANALRTLADAQGAPSGYIAQAKRVLSAAPGPPAAAASEPLTALHKRGGSSWSLASSADVPGTLDRCPSASSRSSDEDLAGQASALLFLGPKERTYYLRRQSALRASVRLARADSEQLPGDDPALLPALATLGLLVSNAPNRIVVAGCRGPELLVGLLRRPALAVEVQEAVVGLLWDLDMIPVPCWSYSMLDAVALGRVLESTTSPVVAMQIIQLLRRIYSAPRRDDLDVGLVRASLESVTGVLVNGPAPLTDAAQFSLGALLAQVFRELPELEEDLRRITARALGALRDAGVPRSRKSALLTVISSMASAPCVWRALDEAGAVGKLLRFRAAEGDPRLSARALSLVKVLNRPA</sequence>
<accession>A0AAD9MKL5</accession>
<keyword evidence="3" id="KW-1185">Reference proteome</keyword>
<protein>
    <submittedName>
        <fullName evidence="2">Uncharacterized protein</fullName>
    </submittedName>
</protein>
<proteinExistence type="predicted"/>
<dbReference type="Gene3D" id="1.25.10.10">
    <property type="entry name" value="Leucine-rich Repeat Variant"/>
    <property type="match status" value="1"/>
</dbReference>
<reference evidence="2" key="1">
    <citation type="submission" date="2021-01" db="EMBL/GenBank/DDBJ databases">
        <authorList>
            <person name="Eckstrom K.M.E."/>
        </authorList>
    </citation>
    <scope>NUCLEOTIDE SEQUENCE</scope>
    <source>
        <strain evidence="2">UVCC 0001</strain>
    </source>
</reference>
<dbReference type="InterPro" id="IPR011989">
    <property type="entry name" value="ARM-like"/>
</dbReference>
<dbReference type="AlphaFoldDB" id="A0AAD9MKL5"/>
<feature type="region of interest" description="Disordered" evidence="1">
    <location>
        <begin position="330"/>
        <end position="352"/>
    </location>
</feature>
<evidence type="ECO:0000313" key="2">
    <source>
        <dbReference type="EMBL" id="KAK2076578.1"/>
    </source>
</evidence>
<feature type="compositionally biased region" description="Polar residues" evidence="1">
    <location>
        <begin position="284"/>
        <end position="300"/>
    </location>
</feature>
<evidence type="ECO:0000313" key="3">
    <source>
        <dbReference type="Proteomes" id="UP001255856"/>
    </source>
</evidence>
<feature type="region of interest" description="Disordered" evidence="1">
    <location>
        <begin position="435"/>
        <end position="459"/>
    </location>
</feature>
<feature type="compositionally biased region" description="Basic and acidic residues" evidence="1">
    <location>
        <begin position="145"/>
        <end position="159"/>
    </location>
</feature>
<dbReference type="EMBL" id="JASFZW010000009">
    <property type="protein sequence ID" value="KAK2076578.1"/>
    <property type="molecule type" value="Genomic_DNA"/>
</dbReference>
<feature type="region of interest" description="Disordered" evidence="1">
    <location>
        <begin position="15"/>
        <end position="37"/>
    </location>
</feature>
<evidence type="ECO:0000256" key="1">
    <source>
        <dbReference type="SAM" id="MobiDB-lite"/>
    </source>
</evidence>
<dbReference type="Proteomes" id="UP001255856">
    <property type="component" value="Unassembled WGS sequence"/>
</dbReference>
<gene>
    <name evidence="2" type="ORF">QBZ16_005338</name>
</gene>
<feature type="region of interest" description="Disordered" evidence="1">
    <location>
        <begin position="145"/>
        <end position="164"/>
    </location>
</feature>